<reference evidence="3 4" key="1">
    <citation type="submission" date="2021-08" db="EMBL/GenBank/DDBJ databases">
        <title>Nocardioides bacterium WL0053 sp. nov., isolated from the sediment.</title>
        <authorList>
            <person name="Wang L."/>
            <person name="Zhang D."/>
            <person name="Zhang A."/>
        </authorList>
    </citation>
    <scope>NUCLEOTIDE SEQUENCE [LARGE SCALE GENOMIC DNA]</scope>
    <source>
        <strain evidence="3 4">WL0053</strain>
    </source>
</reference>
<dbReference type="EMBL" id="JAIEZQ010000001">
    <property type="protein sequence ID" value="MBY9074079.1"/>
    <property type="molecule type" value="Genomic_DNA"/>
</dbReference>
<dbReference type="Pfam" id="PF10979">
    <property type="entry name" value="DUF2786"/>
    <property type="match status" value="1"/>
</dbReference>
<evidence type="ECO:0000313" key="3">
    <source>
        <dbReference type="EMBL" id="MBY9074079.1"/>
    </source>
</evidence>
<comment type="caution">
    <text evidence="3">The sequence shown here is derived from an EMBL/GenBank/DDBJ whole genome shotgun (WGS) entry which is preliminary data.</text>
</comment>
<evidence type="ECO:0000259" key="2">
    <source>
        <dbReference type="Pfam" id="PF23771"/>
    </source>
</evidence>
<dbReference type="InterPro" id="IPR024498">
    <property type="entry name" value="DUF2786"/>
</dbReference>
<evidence type="ECO:0000313" key="4">
    <source>
        <dbReference type="Proteomes" id="UP000754710"/>
    </source>
</evidence>
<proteinExistence type="predicted"/>
<protein>
    <submittedName>
        <fullName evidence="3">DUF2786 domain-containing protein</fullName>
    </submittedName>
</protein>
<dbReference type="InterPro" id="IPR055592">
    <property type="entry name" value="DUF7168"/>
</dbReference>
<accession>A0ABS7RHT4</accession>
<feature type="domain" description="DUF2786" evidence="1">
    <location>
        <begin position="5"/>
        <end position="44"/>
    </location>
</feature>
<name>A0ABS7RHT4_9ACTN</name>
<sequence>MSDDILAKVRKILAKAEDPAATPEEAETYTAKAAELVAAYGIDRALLAQTEPGSDVVGDRVVLLDPPYALDKAGLLSSVAYRLRCRAVQRVRYVDGEKQISLHLFGYDSDLVRAEVLYTSLLLQATSTLARTPVPYGEHVAAYRRSWLAGFTAAVSRRLAEAEDRAQTHAESAATRGRSVALVLADRSLAVSQAVEEEYPSLGKAAGRTLSGSGGRSGWIAGQRADLGGTRVTRRSRGQVAG</sequence>
<dbReference type="Proteomes" id="UP000754710">
    <property type="component" value="Unassembled WGS sequence"/>
</dbReference>
<dbReference type="RefSeq" id="WP_221023796.1">
    <property type="nucleotide sequence ID" value="NZ_JAIEZQ010000001.1"/>
</dbReference>
<gene>
    <name evidence="3" type="ORF">K1X13_04500</name>
</gene>
<dbReference type="Pfam" id="PF23771">
    <property type="entry name" value="DUF7168"/>
    <property type="match status" value="1"/>
</dbReference>
<keyword evidence="4" id="KW-1185">Reference proteome</keyword>
<evidence type="ECO:0000259" key="1">
    <source>
        <dbReference type="Pfam" id="PF10979"/>
    </source>
</evidence>
<feature type="domain" description="DUF7168" evidence="2">
    <location>
        <begin position="74"/>
        <end position="175"/>
    </location>
</feature>
<organism evidence="3 4">
    <name type="scientific">Nocardioides jiangsuensis</name>
    <dbReference type="NCBI Taxonomy" id="2866161"/>
    <lineage>
        <taxon>Bacteria</taxon>
        <taxon>Bacillati</taxon>
        <taxon>Actinomycetota</taxon>
        <taxon>Actinomycetes</taxon>
        <taxon>Propionibacteriales</taxon>
        <taxon>Nocardioidaceae</taxon>
        <taxon>Nocardioides</taxon>
    </lineage>
</organism>